<protein>
    <submittedName>
        <fullName evidence="1">Uncharacterized protein</fullName>
    </submittedName>
</protein>
<proteinExistence type="predicted"/>
<evidence type="ECO:0000313" key="1">
    <source>
        <dbReference type="EMBL" id="OTG04585.1"/>
    </source>
</evidence>
<evidence type="ECO:0000313" key="2">
    <source>
        <dbReference type="Proteomes" id="UP000215914"/>
    </source>
</evidence>
<organism evidence="1 2">
    <name type="scientific">Helianthus annuus</name>
    <name type="common">Common sunflower</name>
    <dbReference type="NCBI Taxonomy" id="4232"/>
    <lineage>
        <taxon>Eukaryota</taxon>
        <taxon>Viridiplantae</taxon>
        <taxon>Streptophyta</taxon>
        <taxon>Embryophyta</taxon>
        <taxon>Tracheophyta</taxon>
        <taxon>Spermatophyta</taxon>
        <taxon>Magnoliopsida</taxon>
        <taxon>eudicotyledons</taxon>
        <taxon>Gunneridae</taxon>
        <taxon>Pentapetalae</taxon>
        <taxon>asterids</taxon>
        <taxon>campanulids</taxon>
        <taxon>Asterales</taxon>
        <taxon>Asteraceae</taxon>
        <taxon>Asteroideae</taxon>
        <taxon>Heliantheae alliance</taxon>
        <taxon>Heliantheae</taxon>
        <taxon>Helianthus</taxon>
    </lineage>
</organism>
<sequence>MGQIFGASYNLITRLIEHFSYPQSRVSSFSLCTRDSASKIFRSYLQIKKNLYVSLSLPIPSPNLPIRSFLHHSSYLKNLNSKMVYGFSRYVWDKNQKSMKLPADYEVWIKTFKYPEKYAVIRTLDARNS</sequence>
<keyword evidence="2" id="KW-1185">Reference proteome</keyword>
<dbReference type="Proteomes" id="UP000215914">
    <property type="component" value="Chromosome 12"/>
</dbReference>
<dbReference type="InParanoid" id="A0A251T0D6"/>
<accession>A0A251T0D6</accession>
<name>A0A251T0D6_HELAN</name>
<dbReference type="EMBL" id="CM007901">
    <property type="protein sequence ID" value="OTG04585.1"/>
    <property type="molecule type" value="Genomic_DNA"/>
</dbReference>
<gene>
    <name evidence="1" type="ORF">HannXRQ_Chr12g0363941</name>
</gene>
<reference evidence="2" key="1">
    <citation type="journal article" date="2017" name="Nature">
        <title>The sunflower genome provides insights into oil metabolism, flowering and Asterid evolution.</title>
        <authorList>
            <person name="Badouin H."/>
            <person name="Gouzy J."/>
            <person name="Grassa C.J."/>
            <person name="Murat F."/>
            <person name="Staton S.E."/>
            <person name="Cottret L."/>
            <person name="Lelandais-Briere C."/>
            <person name="Owens G.L."/>
            <person name="Carrere S."/>
            <person name="Mayjonade B."/>
            <person name="Legrand L."/>
            <person name="Gill N."/>
            <person name="Kane N.C."/>
            <person name="Bowers J.E."/>
            <person name="Hubner S."/>
            <person name="Bellec A."/>
            <person name="Berard A."/>
            <person name="Berges H."/>
            <person name="Blanchet N."/>
            <person name="Boniface M.C."/>
            <person name="Brunel D."/>
            <person name="Catrice O."/>
            <person name="Chaidir N."/>
            <person name="Claudel C."/>
            <person name="Donnadieu C."/>
            <person name="Faraut T."/>
            <person name="Fievet G."/>
            <person name="Helmstetter N."/>
            <person name="King M."/>
            <person name="Knapp S.J."/>
            <person name="Lai Z."/>
            <person name="Le Paslier M.C."/>
            <person name="Lippi Y."/>
            <person name="Lorenzon L."/>
            <person name="Mandel J.R."/>
            <person name="Marage G."/>
            <person name="Marchand G."/>
            <person name="Marquand E."/>
            <person name="Bret-Mestries E."/>
            <person name="Morien E."/>
            <person name="Nambeesan S."/>
            <person name="Nguyen T."/>
            <person name="Pegot-Espagnet P."/>
            <person name="Pouilly N."/>
            <person name="Raftis F."/>
            <person name="Sallet E."/>
            <person name="Schiex T."/>
            <person name="Thomas J."/>
            <person name="Vandecasteele C."/>
            <person name="Vares D."/>
            <person name="Vear F."/>
            <person name="Vautrin S."/>
            <person name="Crespi M."/>
            <person name="Mangin B."/>
            <person name="Burke J.M."/>
            <person name="Salse J."/>
            <person name="Munos S."/>
            <person name="Vincourt P."/>
            <person name="Rieseberg L.H."/>
            <person name="Langlade N.B."/>
        </authorList>
    </citation>
    <scope>NUCLEOTIDE SEQUENCE [LARGE SCALE GENOMIC DNA]</scope>
    <source>
        <strain evidence="2">cv. SF193</strain>
    </source>
</reference>
<dbReference type="AlphaFoldDB" id="A0A251T0D6"/>